<proteinExistence type="inferred from homology"/>
<dbReference type="AlphaFoldDB" id="A0A8J7S4F4"/>
<protein>
    <submittedName>
        <fullName evidence="2">Periplasmic divalent cation tolerance protein</fullName>
    </submittedName>
</protein>
<dbReference type="InterPro" id="IPR004323">
    <property type="entry name" value="Ion_tolerance_CutA"/>
</dbReference>
<dbReference type="Proteomes" id="UP000740329">
    <property type="component" value="Unassembled WGS sequence"/>
</dbReference>
<organism evidence="2 3">
    <name type="scientific">Methanococcus voltae</name>
    <dbReference type="NCBI Taxonomy" id="2188"/>
    <lineage>
        <taxon>Archaea</taxon>
        <taxon>Methanobacteriati</taxon>
        <taxon>Methanobacteriota</taxon>
        <taxon>Methanomada group</taxon>
        <taxon>Methanococci</taxon>
        <taxon>Methanococcales</taxon>
        <taxon>Methanococcaceae</taxon>
        <taxon>Methanococcus</taxon>
    </lineage>
</organism>
<dbReference type="OrthoDB" id="8015at2157"/>
<dbReference type="InterPro" id="IPR015867">
    <property type="entry name" value="N-reg_PII/ATP_PRibTrfase_C"/>
</dbReference>
<dbReference type="EMBL" id="JAGGMV010000001">
    <property type="protein sequence ID" value="MBP2201198.1"/>
    <property type="molecule type" value="Genomic_DNA"/>
</dbReference>
<dbReference type="Pfam" id="PF03091">
    <property type="entry name" value="CutA1"/>
    <property type="match status" value="1"/>
</dbReference>
<evidence type="ECO:0000313" key="3">
    <source>
        <dbReference type="Proteomes" id="UP000740329"/>
    </source>
</evidence>
<dbReference type="InterPro" id="IPR011322">
    <property type="entry name" value="N-reg_PII-like_a/b"/>
</dbReference>
<dbReference type="Gene3D" id="3.30.70.120">
    <property type="match status" value="1"/>
</dbReference>
<comment type="similarity">
    <text evidence="1">Belongs to the CutA family.</text>
</comment>
<comment type="caution">
    <text evidence="2">The sequence shown here is derived from an EMBL/GenBank/DDBJ whole genome shotgun (WGS) entry which is preliminary data.</text>
</comment>
<dbReference type="GO" id="GO:0010038">
    <property type="term" value="P:response to metal ion"/>
    <property type="evidence" value="ECO:0007669"/>
    <property type="project" value="InterPro"/>
</dbReference>
<evidence type="ECO:0000256" key="1">
    <source>
        <dbReference type="ARBA" id="ARBA00010169"/>
    </source>
</evidence>
<sequence>MILIYSTFPSLNSAKNVSELLLEKKLIYCANFWMHNSLYLGKTSENLDYNEKVLKEMEDGENRIITSYEVGVIYKTSPENWSELCGLFSEIHPYSTPILLKINVEDLNSEFGECLKNHGFK</sequence>
<dbReference type="RefSeq" id="WP_209590652.1">
    <property type="nucleotide sequence ID" value="NZ_JAGGMU010000001.1"/>
</dbReference>
<name>A0A8J7S4F4_METVO</name>
<evidence type="ECO:0000313" key="2">
    <source>
        <dbReference type="EMBL" id="MBP2201198.1"/>
    </source>
</evidence>
<dbReference type="SUPFAM" id="SSF54913">
    <property type="entry name" value="GlnB-like"/>
    <property type="match status" value="1"/>
</dbReference>
<reference evidence="2" key="1">
    <citation type="submission" date="2021-03" db="EMBL/GenBank/DDBJ databases">
        <title>Genomic Encyclopedia of Type Strains, Phase IV (KMG-V): Genome sequencing to study the core and pangenomes of soil and plant-associated prokaryotes.</title>
        <authorList>
            <person name="Whitman W."/>
        </authorList>
    </citation>
    <scope>NUCLEOTIDE SEQUENCE</scope>
    <source>
        <strain evidence="2">C4</strain>
    </source>
</reference>
<accession>A0A8J7S4F4</accession>
<gene>
    <name evidence="2" type="ORF">J3E07_000596</name>
</gene>